<feature type="region of interest" description="Disordered" evidence="2">
    <location>
        <begin position="36"/>
        <end position="90"/>
    </location>
</feature>
<feature type="region of interest" description="Disordered" evidence="2">
    <location>
        <begin position="285"/>
        <end position="307"/>
    </location>
</feature>
<reference evidence="3 4" key="1">
    <citation type="journal article" date="2011" name="PLoS Pathog.">
        <title>Genomic and proteomic analyses of the fungus Arthrobotrys oligospora provide insights into nematode-trap formation.</title>
        <authorList>
            <person name="Yang J."/>
            <person name="Wang L."/>
            <person name="Ji X."/>
            <person name="Feng Y."/>
            <person name="Li X."/>
            <person name="Zou C."/>
            <person name="Xu J."/>
            <person name="Ren Y."/>
            <person name="Mi Q."/>
            <person name="Wu J."/>
            <person name="Liu S."/>
            <person name="Liu Y."/>
            <person name="Huang X."/>
            <person name="Wang H."/>
            <person name="Niu X."/>
            <person name="Li J."/>
            <person name="Liang L."/>
            <person name="Luo Y."/>
            <person name="Ji K."/>
            <person name="Zhou W."/>
            <person name="Yu Z."/>
            <person name="Li G."/>
            <person name="Liu Y."/>
            <person name="Li L."/>
            <person name="Qiao M."/>
            <person name="Feng L."/>
            <person name="Zhang K.-Q."/>
        </authorList>
    </citation>
    <scope>NUCLEOTIDE SEQUENCE [LARGE SCALE GENOMIC DNA]</scope>
    <source>
        <strain evidence="4">ATCC 24927 / CBS 115.81 / DSM 1491</strain>
    </source>
</reference>
<evidence type="ECO:0000313" key="4">
    <source>
        <dbReference type="Proteomes" id="UP000008784"/>
    </source>
</evidence>
<feature type="coiled-coil region" evidence="1">
    <location>
        <begin position="365"/>
        <end position="399"/>
    </location>
</feature>
<dbReference type="InParanoid" id="G1XQP2"/>
<dbReference type="Proteomes" id="UP000008784">
    <property type="component" value="Unassembled WGS sequence"/>
</dbReference>
<feature type="compositionally biased region" description="Polar residues" evidence="2">
    <location>
        <begin position="62"/>
        <end position="88"/>
    </location>
</feature>
<gene>
    <name evidence="3" type="ORF">AOL_s00188g254</name>
</gene>
<feature type="region of interest" description="Disordered" evidence="2">
    <location>
        <begin position="168"/>
        <end position="188"/>
    </location>
</feature>
<evidence type="ECO:0000256" key="2">
    <source>
        <dbReference type="SAM" id="MobiDB-lite"/>
    </source>
</evidence>
<dbReference type="RefSeq" id="XP_011126804.1">
    <property type="nucleotide sequence ID" value="XM_011128502.1"/>
</dbReference>
<proteinExistence type="predicted"/>
<dbReference type="GeneID" id="22897708"/>
<evidence type="ECO:0000313" key="3">
    <source>
        <dbReference type="EMBL" id="EGX44586.1"/>
    </source>
</evidence>
<keyword evidence="1" id="KW-0175">Coiled coil</keyword>
<feature type="compositionally biased region" description="Polar residues" evidence="2">
    <location>
        <begin position="43"/>
        <end position="53"/>
    </location>
</feature>
<sequence>MEENREALVRNDNPCLSDSSSDILYLDLSHNPYEINDKVQSKFPPSSYNSPSDTDAPWSPSGLFTDQSFSNFPPINSSEQEPLATDQNIPAIDVPVNEFESGLLSTTEQPLPFGSTSYTAATENTYRQTPHNLEPPINSAQGFFLGGASAGDETTITSVNKPTIVTTDSIGTQQSTPGSLATDTPTQPLTLRSKASRTPKAPKAPRKIYKCTDHENAPTGPCVQTEFTNRKVFEGHLKEVHGIEKYLECPNFEKCQHKCSREDNLLSHIKRCDLKIKSRAAEKRTVDALTPHDMLDNPEQSASKRRRYAQNVEPLPATPTPVDLPLEPMAKPPILCTSSQGTINITESDIDSSPSLGIENPSLSEQSSVAKIARLEKELDDARLEISLLQKNLEDAQFDSDTWRDKARAQNRSFSFTKQLLTAPHTPDD</sequence>
<dbReference type="OrthoDB" id="5407899at2759"/>
<name>G1XQP2_ARTOA</name>
<evidence type="ECO:0000256" key="1">
    <source>
        <dbReference type="SAM" id="Coils"/>
    </source>
</evidence>
<dbReference type="AlphaFoldDB" id="G1XQP2"/>
<keyword evidence="4" id="KW-1185">Reference proteome</keyword>
<organism evidence="3 4">
    <name type="scientific">Arthrobotrys oligospora (strain ATCC 24927 / CBS 115.81 / DSM 1491)</name>
    <name type="common">Nematode-trapping fungus</name>
    <name type="synonym">Didymozoophaga oligospora</name>
    <dbReference type="NCBI Taxonomy" id="756982"/>
    <lineage>
        <taxon>Eukaryota</taxon>
        <taxon>Fungi</taxon>
        <taxon>Dikarya</taxon>
        <taxon>Ascomycota</taxon>
        <taxon>Pezizomycotina</taxon>
        <taxon>Orbiliomycetes</taxon>
        <taxon>Orbiliales</taxon>
        <taxon>Orbiliaceae</taxon>
        <taxon>Orbilia</taxon>
        <taxon>Orbilia oligospora</taxon>
    </lineage>
</organism>
<dbReference type="HOGENOM" id="CLU_639303_0_0_1"/>
<comment type="caution">
    <text evidence="3">The sequence shown here is derived from an EMBL/GenBank/DDBJ whole genome shotgun (WGS) entry which is preliminary data.</text>
</comment>
<protein>
    <submittedName>
        <fullName evidence="3">Uncharacterized protein</fullName>
    </submittedName>
</protein>
<feature type="region of interest" description="Disordered" evidence="2">
    <location>
        <begin position="1"/>
        <end position="20"/>
    </location>
</feature>
<dbReference type="EMBL" id="ADOT01000280">
    <property type="protein sequence ID" value="EGX44586.1"/>
    <property type="molecule type" value="Genomic_DNA"/>
</dbReference>
<accession>G1XQP2</accession>